<organism evidence="1 2">
    <name type="scientific">Erwinia papayae</name>
    <dbReference type="NCBI Taxonomy" id="206499"/>
    <lineage>
        <taxon>Bacteria</taxon>
        <taxon>Pseudomonadati</taxon>
        <taxon>Pseudomonadota</taxon>
        <taxon>Gammaproteobacteria</taxon>
        <taxon>Enterobacterales</taxon>
        <taxon>Erwiniaceae</taxon>
        <taxon>Erwinia</taxon>
    </lineage>
</organism>
<comment type="caution">
    <text evidence="1">The sequence shown here is derived from an EMBL/GenBank/DDBJ whole genome shotgun (WGS) entry which is preliminary data.</text>
</comment>
<evidence type="ECO:0000313" key="2">
    <source>
        <dbReference type="Proteomes" id="UP001554567"/>
    </source>
</evidence>
<protein>
    <submittedName>
        <fullName evidence="1">Uncharacterized protein</fullName>
    </submittedName>
</protein>
<dbReference type="Proteomes" id="UP001554567">
    <property type="component" value="Unassembled WGS sequence"/>
</dbReference>
<dbReference type="EMBL" id="JBFKZN010000002">
    <property type="protein sequence ID" value="MEW5288245.1"/>
    <property type="molecule type" value="Genomic_DNA"/>
</dbReference>
<gene>
    <name evidence="1" type="ORF">ABW286_03460</name>
</gene>
<sequence length="50" mass="5217">MSGSTAGMALLLAYRFVDSGVQPHSADSAQQILSSHDVISGLAPDRYGTH</sequence>
<accession>A0ABV3MXG9</accession>
<proteinExistence type="predicted"/>
<reference evidence="1 2" key="1">
    <citation type="submission" date="2024-07" db="EMBL/GenBank/DDBJ databases">
        <authorList>
            <person name="Dulla G.F.J."/>
            <person name="Delorm J.G."/>
        </authorList>
    </citation>
    <scope>NUCLEOTIDE SEQUENCE [LARGE SCALE GENOMIC DNA]</scope>
    <source>
        <strain evidence="1 2">JGD 233</strain>
    </source>
</reference>
<keyword evidence="2" id="KW-1185">Reference proteome</keyword>
<dbReference type="RefSeq" id="WP_367166676.1">
    <property type="nucleotide sequence ID" value="NZ_JBFKZN010000002.1"/>
</dbReference>
<evidence type="ECO:0000313" key="1">
    <source>
        <dbReference type="EMBL" id="MEW5288245.1"/>
    </source>
</evidence>
<name>A0ABV3MXG9_9GAMM</name>